<dbReference type="Proteomes" id="UP001196413">
    <property type="component" value="Unassembled WGS sequence"/>
</dbReference>
<dbReference type="EMBL" id="JAHQIW010003044">
    <property type="protein sequence ID" value="KAJ1357125.1"/>
    <property type="molecule type" value="Genomic_DNA"/>
</dbReference>
<evidence type="ECO:0000313" key="1">
    <source>
        <dbReference type="EMBL" id="KAJ1357125.1"/>
    </source>
</evidence>
<name>A0AAD5MFQ8_PARTN</name>
<protein>
    <submittedName>
        <fullName evidence="1">Uncharacterized protein</fullName>
    </submittedName>
</protein>
<evidence type="ECO:0000313" key="2">
    <source>
        <dbReference type="Proteomes" id="UP001196413"/>
    </source>
</evidence>
<proteinExistence type="predicted"/>
<dbReference type="AlphaFoldDB" id="A0AAD5MFQ8"/>
<gene>
    <name evidence="1" type="ORF">KIN20_015177</name>
</gene>
<keyword evidence="2" id="KW-1185">Reference proteome</keyword>
<comment type="caution">
    <text evidence="1">The sequence shown here is derived from an EMBL/GenBank/DDBJ whole genome shotgun (WGS) entry which is preliminary data.</text>
</comment>
<accession>A0AAD5MFQ8</accession>
<organism evidence="1 2">
    <name type="scientific">Parelaphostrongylus tenuis</name>
    <name type="common">Meningeal worm</name>
    <dbReference type="NCBI Taxonomy" id="148309"/>
    <lineage>
        <taxon>Eukaryota</taxon>
        <taxon>Metazoa</taxon>
        <taxon>Ecdysozoa</taxon>
        <taxon>Nematoda</taxon>
        <taxon>Chromadorea</taxon>
        <taxon>Rhabditida</taxon>
        <taxon>Rhabditina</taxon>
        <taxon>Rhabditomorpha</taxon>
        <taxon>Strongyloidea</taxon>
        <taxon>Metastrongylidae</taxon>
        <taxon>Parelaphostrongylus</taxon>
    </lineage>
</organism>
<sequence>MFTLMGCAQRFHLPPERLALCHLLVHAPLFHLMTHMCLIQAWKIYKDYLRKVSFTNFKMEPEKFGSEVSKFFKEVHYKMMIVGSMKAYYGYLLEDTPWKVLEKAHYSDSIFRGQNPRRFLYNGDYSVRDEDGGTEKIDKEFVRYQFHIMTGDFCDPIFVHQR</sequence>
<reference evidence="1" key="1">
    <citation type="submission" date="2021-06" db="EMBL/GenBank/DDBJ databases">
        <title>Parelaphostrongylus tenuis whole genome reference sequence.</title>
        <authorList>
            <person name="Garwood T.J."/>
            <person name="Larsen P.A."/>
            <person name="Fountain-Jones N.M."/>
            <person name="Garbe J.R."/>
            <person name="Macchietto M.G."/>
            <person name="Kania S.A."/>
            <person name="Gerhold R.W."/>
            <person name="Richards J.E."/>
            <person name="Wolf T.M."/>
        </authorList>
    </citation>
    <scope>NUCLEOTIDE SEQUENCE</scope>
    <source>
        <strain evidence="1">MNPRO001-30</strain>
        <tissue evidence="1">Meninges</tissue>
    </source>
</reference>